<keyword evidence="4" id="KW-0285">Flavoprotein</keyword>
<evidence type="ECO:0000259" key="7">
    <source>
        <dbReference type="PROSITE" id="PS00624"/>
    </source>
</evidence>
<evidence type="ECO:0000256" key="1">
    <source>
        <dbReference type="ARBA" id="ARBA00010790"/>
    </source>
</evidence>
<dbReference type="PIRSF" id="PIRSF000137">
    <property type="entry name" value="Alcohol_oxidase"/>
    <property type="match status" value="1"/>
</dbReference>
<dbReference type="InterPro" id="IPR007867">
    <property type="entry name" value="GMC_OxRtase_C"/>
</dbReference>
<feature type="binding site" evidence="3">
    <location>
        <position position="252"/>
    </location>
    <ligand>
        <name>FAD</name>
        <dbReference type="ChEBI" id="CHEBI:57692"/>
    </ligand>
</feature>
<dbReference type="InterPro" id="IPR036188">
    <property type="entry name" value="FAD/NAD-bd_sf"/>
</dbReference>
<feature type="signal peptide" evidence="5">
    <location>
        <begin position="1"/>
        <end position="27"/>
    </location>
</feature>
<reference evidence="8" key="1">
    <citation type="submission" date="2023-06" db="EMBL/GenBank/DDBJ databases">
        <authorList>
            <person name="Noh H."/>
        </authorList>
    </citation>
    <scope>NUCLEOTIDE SEQUENCE</scope>
    <source>
        <strain evidence="8">DUCC20226</strain>
    </source>
</reference>
<comment type="similarity">
    <text evidence="1 4">Belongs to the GMC oxidoreductase family.</text>
</comment>
<feature type="domain" description="Glucose-methanol-choline oxidoreductase N-terminal" evidence="7">
    <location>
        <begin position="288"/>
        <end position="302"/>
    </location>
</feature>
<comment type="caution">
    <text evidence="8">The sequence shown here is derived from an EMBL/GenBank/DDBJ whole genome shotgun (WGS) entry which is preliminary data.</text>
</comment>
<gene>
    <name evidence="8" type="ORF">N8I77_001866</name>
</gene>
<proteinExistence type="inferred from homology"/>
<accession>A0AAD9W8Q4</accession>
<evidence type="ECO:0000313" key="8">
    <source>
        <dbReference type="EMBL" id="KAK2615090.1"/>
    </source>
</evidence>
<dbReference type="Pfam" id="PF00732">
    <property type="entry name" value="GMC_oxred_N"/>
    <property type="match status" value="1"/>
</dbReference>
<dbReference type="PROSITE" id="PS00623">
    <property type="entry name" value="GMC_OXRED_1"/>
    <property type="match status" value="1"/>
</dbReference>
<evidence type="ECO:0000256" key="2">
    <source>
        <dbReference type="PIRSR" id="PIRSR000137-1"/>
    </source>
</evidence>
<dbReference type="InterPro" id="IPR012132">
    <property type="entry name" value="GMC_OxRdtase"/>
</dbReference>
<feature type="chain" id="PRO_5042152579" description="Glucose-methanol-choline oxidoreductase N-terminal domain-containing protein" evidence="5">
    <location>
        <begin position="28"/>
        <end position="580"/>
    </location>
</feature>
<dbReference type="PRINTS" id="PR00368">
    <property type="entry name" value="FADPNR"/>
</dbReference>
<dbReference type="InterPro" id="IPR000172">
    <property type="entry name" value="GMC_OxRdtase_N"/>
</dbReference>
<dbReference type="PROSITE" id="PS00624">
    <property type="entry name" value="GMC_OXRED_2"/>
    <property type="match status" value="1"/>
</dbReference>
<protein>
    <recommendedName>
        <fullName evidence="6 7">Glucose-methanol-choline oxidoreductase N-terminal domain-containing protein</fullName>
    </recommendedName>
</protein>
<evidence type="ECO:0000259" key="6">
    <source>
        <dbReference type="PROSITE" id="PS00623"/>
    </source>
</evidence>
<dbReference type="AlphaFoldDB" id="A0AAD9W8Q4"/>
<evidence type="ECO:0000313" key="9">
    <source>
        <dbReference type="Proteomes" id="UP001265746"/>
    </source>
</evidence>
<dbReference type="SUPFAM" id="SSF51905">
    <property type="entry name" value="FAD/NAD(P)-binding domain"/>
    <property type="match status" value="1"/>
</dbReference>
<dbReference type="Proteomes" id="UP001265746">
    <property type="component" value="Unassembled WGS sequence"/>
</dbReference>
<evidence type="ECO:0000256" key="3">
    <source>
        <dbReference type="PIRSR" id="PIRSR000137-2"/>
    </source>
</evidence>
<comment type="cofactor">
    <cofactor evidence="3">
        <name>FAD</name>
        <dbReference type="ChEBI" id="CHEBI:57692"/>
    </cofactor>
</comment>
<organism evidence="8 9">
    <name type="scientific">Phomopsis amygdali</name>
    <name type="common">Fusicoccum amygdali</name>
    <dbReference type="NCBI Taxonomy" id="1214568"/>
    <lineage>
        <taxon>Eukaryota</taxon>
        <taxon>Fungi</taxon>
        <taxon>Dikarya</taxon>
        <taxon>Ascomycota</taxon>
        <taxon>Pezizomycotina</taxon>
        <taxon>Sordariomycetes</taxon>
        <taxon>Sordariomycetidae</taxon>
        <taxon>Diaporthales</taxon>
        <taxon>Diaporthaceae</taxon>
        <taxon>Diaporthe</taxon>
    </lineage>
</organism>
<evidence type="ECO:0000256" key="5">
    <source>
        <dbReference type="SAM" id="SignalP"/>
    </source>
</evidence>
<keyword evidence="5" id="KW-0732">Signal</keyword>
<evidence type="ECO:0000256" key="4">
    <source>
        <dbReference type="RuleBase" id="RU003968"/>
    </source>
</evidence>
<feature type="active site" description="Proton donor" evidence="2">
    <location>
        <position position="520"/>
    </location>
</feature>
<dbReference type="GO" id="GO:0016614">
    <property type="term" value="F:oxidoreductase activity, acting on CH-OH group of donors"/>
    <property type="evidence" value="ECO:0007669"/>
    <property type="project" value="InterPro"/>
</dbReference>
<feature type="domain" description="Glucose-methanol-choline oxidoreductase N-terminal" evidence="6">
    <location>
        <begin position="104"/>
        <end position="127"/>
    </location>
</feature>
<keyword evidence="9" id="KW-1185">Reference proteome</keyword>
<name>A0AAD9W8Q4_PHOAM</name>
<dbReference type="GO" id="GO:0050660">
    <property type="term" value="F:flavin adenine dinucleotide binding"/>
    <property type="evidence" value="ECO:0007669"/>
    <property type="project" value="InterPro"/>
</dbReference>
<dbReference type="Pfam" id="PF05199">
    <property type="entry name" value="GMC_oxred_C"/>
    <property type="match status" value="1"/>
</dbReference>
<dbReference type="SUPFAM" id="SSF54373">
    <property type="entry name" value="FAD-linked reductases, C-terminal domain"/>
    <property type="match status" value="1"/>
</dbReference>
<dbReference type="EMBL" id="JAUJFL010000001">
    <property type="protein sequence ID" value="KAK2615090.1"/>
    <property type="molecule type" value="Genomic_DNA"/>
</dbReference>
<feature type="active site" description="Proton acceptor" evidence="2">
    <location>
        <position position="558"/>
    </location>
</feature>
<dbReference type="Gene3D" id="3.30.560.10">
    <property type="entry name" value="Glucose Oxidase, domain 3"/>
    <property type="match status" value="1"/>
</dbReference>
<keyword evidence="3 4" id="KW-0274">FAD</keyword>
<dbReference type="Gene3D" id="3.50.50.60">
    <property type="entry name" value="FAD/NAD(P)-binding domain"/>
    <property type="match status" value="1"/>
</dbReference>
<sequence>MASRLDSHCSLLGVVALLFAGTTQVLAQTHYLVVGGGPAGYVVAEQLSRNPQVNVTLLEAGPDPQNNDNINTPGYLMNVADFMFQYNSQPDDNLGGLTPNLWQGRALGGGSAVNAMGYCRGSASVFDEWAAISGNPGLAWSSILDDYRATTHYTQQPANYEEPIDNMSVFGDGPVELSRQSGLAGTELPFAHAWQNQANLSMMDAQNGQGIGVYLGLQSIRVSNRTRSYPPSTYGMQMADRPNARVLANHWVQSIGFSNTRATSVKFTNMLTGMEDTMTADEIVLAAGAVNSPKLLLQSGVGPAETLENLDIPVVADIPGIGAQIWDHHYSYIQWQVTDDVMTNWRWQSDATLTAEVERQYQANYSGPLGWNLAAPSYAALRLPDEALAGVNSSFYQQLDADRPHALFQCGAYAFNASLAPNSNVSMASTWASLMQPEAAGYLTINSSDYRDPPLIYSNYYGSPADKAAILYAYKMMRSVLTSDQEFSDKVVMEVFPGSNSTSDDQLWRAIQRSASSFHHPVGTVPLGRVVDTNWRIKGLDGIRVVDSSAIPTLPTCHPMSHVYAVAHRAAMDIMHADGM</sequence>
<dbReference type="PANTHER" id="PTHR11552">
    <property type="entry name" value="GLUCOSE-METHANOL-CHOLINE GMC OXIDOREDUCTASE"/>
    <property type="match status" value="1"/>
</dbReference>
<dbReference type="PANTHER" id="PTHR11552:SF111">
    <property type="entry name" value="GLUCOSE-METHANOL-CHOLINE OXIDOREDUCTASE N-TERMINAL DOMAIN-CONTAINING PROTEIN"/>
    <property type="match status" value="1"/>
</dbReference>